<protein>
    <submittedName>
        <fullName evidence="1">Uncharacterized protein</fullName>
    </submittedName>
</protein>
<accession>A0A4Q4MMM6</accession>
<dbReference type="AlphaFoldDB" id="A0A4Q4MMM6"/>
<dbReference type="EMBL" id="PDXA01000011">
    <property type="protein sequence ID" value="RYN53890.1"/>
    <property type="molecule type" value="Genomic_DNA"/>
</dbReference>
<gene>
    <name evidence="1" type="ORF">AA0114_g4285</name>
</gene>
<proteinExistence type="predicted"/>
<dbReference type="Proteomes" id="UP000292402">
    <property type="component" value="Unassembled WGS sequence"/>
</dbReference>
<organism evidence="1 2">
    <name type="scientific">Alternaria tenuissima</name>
    <dbReference type="NCBI Taxonomy" id="119927"/>
    <lineage>
        <taxon>Eukaryota</taxon>
        <taxon>Fungi</taxon>
        <taxon>Dikarya</taxon>
        <taxon>Ascomycota</taxon>
        <taxon>Pezizomycotina</taxon>
        <taxon>Dothideomycetes</taxon>
        <taxon>Pleosporomycetidae</taxon>
        <taxon>Pleosporales</taxon>
        <taxon>Pleosporineae</taxon>
        <taxon>Pleosporaceae</taxon>
        <taxon>Alternaria</taxon>
        <taxon>Alternaria sect. Alternaria</taxon>
        <taxon>Alternaria alternata complex</taxon>
    </lineage>
</organism>
<comment type="caution">
    <text evidence="1">The sequence shown here is derived from an EMBL/GenBank/DDBJ whole genome shotgun (WGS) entry which is preliminary data.</text>
</comment>
<evidence type="ECO:0000313" key="2">
    <source>
        <dbReference type="Proteomes" id="UP000292402"/>
    </source>
</evidence>
<name>A0A4Q4MMM6_9PLEO</name>
<sequence>MMNEDMCYTIESPKPCYETADAARGENAYASHDAQTHMEGL</sequence>
<reference evidence="2" key="1">
    <citation type="journal article" date="2019" name="bioRxiv">
        <title>Genomics, evolutionary history and diagnostics of the Alternaria alternata species group including apple and Asian pear pathotypes.</title>
        <authorList>
            <person name="Armitage A.D."/>
            <person name="Cockerton H.M."/>
            <person name="Sreenivasaprasad S."/>
            <person name="Woodhall J.W."/>
            <person name="Lane C.R."/>
            <person name="Harrison R.J."/>
            <person name="Clarkson J.P."/>
        </authorList>
    </citation>
    <scope>NUCLEOTIDE SEQUENCE [LARGE SCALE GENOMIC DNA]</scope>
    <source>
        <strain evidence="2">FERA 1082</strain>
    </source>
</reference>
<evidence type="ECO:0000313" key="1">
    <source>
        <dbReference type="EMBL" id="RYN53890.1"/>
    </source>
</evidence>